<feature type="region of interest" description="Disordered" evidence="1">
    <location>
        <begin position="36"/>
        <end position="94"/>
    </location>
</feature>
<protein>
    <submittedName>
        <fullName evidence="2">Uncharacterized protein</fullName>
    </submittedName>
</protein>
<organism evidence="2 3">
    <name type="scientific">Pleurodeles waltl</name>
    <name type="common">Iberian ribbed newt</name>
    <dbReference type="NCBI Taxonomy" id="8319"/>
    <lineage>
        <taxon>Eukaryota</taxon>
        <taxon>Metazoa</taxon>
        <taxon>Chordata</taxon>
        <taxon>Craniata</taxon>
        <taxon>Vertebrata</taxon>
        <taxon>Euteleostomi</taxon>
        <taxon>Amphibia</taxon>
        <taxon>Batrachia</taxon>
        <taxon>Caudata</taxon>
        <taxon>Salamandroidea</taxon>
        <taxon>Salamandridae</taxon>
        <taxon>Pleurodelinae</taxon>
        <taxon>Pleurodeles</taxon>
    </lineage>
</organism>
<feature type="compositionally biased region" description="Basic and acidic residues" evidence="1">
    <location>
        <begin position="36"/>
        <end position="47"/>
    </location>
</feature>
<dbReference type="EMBL" id="JANPWB010000003">
    <property type="protein sequence ID" value="KAJ1203578.1"/>
    <property type="molecule type" value="Genomic_DNA"/>
</dbReference>
<name>A0AAV7VQJ6_PLEWA</name>
<keyword evidence="3" id="KW-1185">Reference proteome</keyword>
<dbReference type="AlphaFoldDB" id="A0AAV7VQJ6"/>
<reference evidence="2" key="1">
    <citation type="journal article" date="2022" name="bioRxiv">
        <title>Sequencing and chromosome-scale assembly of the giantPleurodeles waltlgenome.</title>
        <authorList>
            <person name="Brown T."/>
            <person name="Elewa A."/>
            <person name="Iarovenko S."/>
            <person name="Subramanian E."/>
            <person name="Araus A.J."/>
            <person name="Petzold A."/>
            <person name="Susuki M."/>
            <person name="Suzuki K.-i.T."/>
            <person name="Hayashi T."/>
            <person name="Toyoda A."/>
            <person name="Oliveira C."/>
            <person name="Osipova E."/>
            <person name="Leigh N.D."/>
            <person name="Simon A."/>
            <person name="Yun M.H."/>
        </authorList>
    </citation>
    <scope>NUCLEOTIDE SEQUENCE</scope>
    <source>
        <strain evidence="2">20211129_DDA</strain>
        <tissue evidence="2">Liver</tissue>
    </source>
</reference>
<gene>
    <name evidence="2" type="ORF">NDU88_007363</name>
</gene>
<accession>A0AAV7VQJ6</accession>
<evidence type="ECO:0000313" key="2">
    <source>
        <dbReference type="EMBL" id="KAJ1203578.1"/>
    </source>
</evidence>
<sequence length="94" mass="10393">MVAQLKDVYKAKEVAYKGRAKTAAFWEALRAWAEAHPEGEVDKRGEVECGENTEHSQTGPDDDLERGRTTFSPIWGDPPEPAAVYPQGAYAQKS</sequence>
<comment type="caution">
    <text evidence="2">The sequence shown here is derived from an EMBL/GenBank/DDBJ whole genome shotgun (WGS) entry which is preliminary data.</text>
</comment>
<evidence type="ECO:0000313" key="3">
    <source>
        <dbReference type="Proteomes" id="UP001066276"/>
    </source>
</evidence>
<proteinExistence type="predicted"/>
<dbReference type="Proteomes" id="UP001066276">
    <property type="component" value="Chromosome 2_1"/>
</dbReference>
<evidence type="ECO:0000256" key="1">
    <source>
        <dbReference type="SAM" id="MobiDB-lite"/>
    </source>
</evidence>